<keyword evidence="3" id="KW-1185">Reference proteome</keyword>
<evidence type="ECO:0000313" key="3">
    <source>
        <dbReference type="Proteomes" id="UP001183420"/>
    </source>
</evidence>
<proteinExistence type="predicted"/>
<reference evidence="3" key="1">
    <citation type="submission" date="2023-07" db="EMBL/GenBank/DDBJ databases">
        <title>30 novel species of actinomycetes from the DSMZ collection.</title>
        <authorList>
            <person name="Nouioui I."/>
        </authorList>
    </citation>
    <scope>NUCLEOTIDE SEQUENCE [LARGE SCALE GENOMIC DNA]</scope>
    <source>
        <strain evidence="3">DSM 44918</strain>
    </source>
</reference>
<feature type="transmembrane region" description="Helical" evidence="1">
    <location>
        <begin position="34"/>
        <end position="55"/>
    </location>
</feature>
<keyword evidence="1" id="KW-0472">Membrane</keyword>
<gene>
    <name evidence="2" type="ORF">RNC47_07965</name>
</gene>
<keyword evidence="1" id="KW-0812">Transmembrane</keyword>
<dbReference type="EMBL" id="JAVREM010000005">
    <property type="protein sequence ID" value="MDT0318267.1"/>
    <property type="molecule type" value="Genomic_DNA"/>
</dbReference>
<feature type="transmembrane region" description="Helical" evidence="1">
    <location>
        <begin position="117"/>
        <end position="137"/>
    </location>
</feature>
<keyword evidence="1" id="KW-1133">Transmembrane helix</keyword>
<comment type="caution">
    <text evidence="2">The sequence shown here is derived from an EMBL/GenBank/DDBJ whole genome shotgun (WGS) entry which is preliminary data.</text>
</comment>
<sequence length="313" mass="33394">MRGARLAAYLFGGAAALGAAAYLVIYLYRWQWQRTILCGVLLLVVEVLLLGLALLDRVGRLEQRLRDGDRRQEEARERLRAELLGELRGAAAEAGARPPGPRFGWLLDDRRDAGRTFVFVPVLMATGVALSGLAWLVERVAGATVRPAAERRLAGRLAPLAAPPGGPTAGAPELPPEPLDAPRRWPRAAGLLLVALAGLGLFEALAELTETRPPERGAETATSVLFRVEGNGVDGDRVALAARQLWERCRDSTAVPLERAGLAALGDDGLFAATTYPSLSDHDTHRLLGCLEDASVDRVRLRIVGDGSIGASG</sequence>
<evidence type="ECO:0000256" key="1">
    <source>
        <dbReference type="SAM" id="Phobius"/>
    </source>
</evidence>
<feature type="transmembrane region" description="Helical" evidence="1">
    <location>
        <begin position="7"/>
        <end position="28"/>
    </location>
</feature>
<protein>
    <submittedName>
        <fullName evidence="2">Uncharacterized protein</fullName>
    </submittedName>
</protein>
<name>A0ABU2LM00_9ACTN</name>
<dbReference type="Proteomes" id="UP001183420">
    <property type="component" value="Unassembled WGS sequence"/>
</dbReference>
<organism evidence="2 3">
    <name type="scientific">Streptomyces millisiae</name>
    <dbReference type="NCBI Taxonomy" id="3075542"/>
    <lineage>
        <taxon>Bacteria</taxon>
        <taxon>Bacillati</taxon>
        <taxon>Actinomycetota</taxon>
        <taxon>Actinomycetes</taxon>
        <taxon>Kitasatosporales</taxon>
        <taxon>Streptomycetaceae</taxon>
        <taxon>Streptomyces</taxon>
    </lineage>
</organism>
<evidence type="ECO:0000313" key="2">
    <source>
        <dbReference type="EMBL" id="MDT0318267.1"/>
    </source>
</evidence>
<dbReference type="RefSeq" id="WP_311596830.1">
    <property type="nucleotide sequence ID" value="NZ_JAVREM010000005.1"/>
</dbReference>
<accession>A0ABU2LM00</accession>